<evidence type="ECO:0000313" key="2">
    <source>
        <dbReference type="EMBL" id="WXG70375.1"/>
    </source>
</evidence>
<evidence type="ECO:0000313" key="3">
    <source>
        <dbReference type="Proteomes" id="UP001432000"/>
    </source>
</evidence>
<protein>
    <submittedName>
        <fullName evidence="2">DUF5997 family protein</fullName>
    </submittedName>
</protein>
<dbReference type="RefSeq" id="WP_338891741.1">
    <property type="nucleotide sequence ID" value="NZ_CP147846.1"/>
</dbReference>
<dbReference type="Pfam" id="PF19460">
    <property type="entry name" value="DUF5997"/>
    <property type="match status" value="1"/>
</dbReference>
<gene>
    <name evidence="2" type="ORF">WDS16_07685</name>
</gene>
<keyword evidence="3" id="KW-1185">Reference proteome</keyword>
<evidence type="ECO:0000256" key="1">
    <source>
        <dbReference type="SAM" id="MobiDB-lite"/>
    </source>
</evidence>
<name>A0ABZ2PMP7_9NOCA</name>
<organism evidence="2 3">
    <name type="scientific">Rhodococcus sovatensis</name>
    <dbReference type="NCBI Taxonomy" id="1805840"/>
    <lineage>
        <taxon>Bacteria</taxon>
        <taxon>Bacillati</taxon>
        <taxon>Actinomycetota</taxon>
        <taxon>Actinomycetes</taxon>
        <taxon>Mycobacteriales</taxon>
        <taxon>Nocardiaceae</taxon>
        <taxon>Rhodococcus</taxon>
    </lineage>
</organism>
<dbReference type="InterPro" id="IPR046039">
    <property type="entry name" value="DUF5997"/>
</dbReference>
<proteinExistence type="predicted"/>
<feature type="compositionally biased region" description="Basic and acidic residues" evidence="1">
    <location>
        <begin position="106"/>
        <end position="126"/>
    </location>
</feature>
<reference evidence="2 3" key="1">
    <citation type="submission" date="2024-03" db="EMBL/GenBank/DDBJ databases">
        <title>Natural products discovery in diverse microorganisms through a two-stage MS feature dereplication strategy.</title>
        <authorList>
            <person name="Zhang R."/>
        </authorList>
    </citation>
    <scope>NUCLEOTIDE SEQUENCE [LARGE SCALE GENOMIC DNA]</scope>
    <source>
        <strain evidence="2 3">18930</strain>
    </source>
</reference>
<accession>A0ABZ2PMP7</accession>
<feature type="region of interest" description="Disordered" evidence="1">
    <location>
        <begin position="106"/>
        <end position="137"/>
    </location>
</feature>
<dbReference type="Proteomes" id="UP001432000">
    <property type="component" value="Chromosome"/>
</dbReference>
<sequence>MSPEKKPQNMKPLTAANKLGIYLPAAPEEFQSTPVSRADLDALRADPPQWLVELQNNGPFPKDVIARRLGISIAGLARSGVTDALTAEQIDSLLEEKPDWLVKERRTQDEVRAEAERVKAKDEARRAASNRPQKLRK</sequence>
<dbReference type="EMBL" id="CP147846">
    <property type="protein sequence ID" value="WXG70375.1"/>
    <property type="molecule type" value="Genomic_DNA"/>
</dbReference>